<name>A0A6C0KQ24_9ZZZZ</name>
<sequence>MSSETFLIKPRKSEWCQAHLNTIRSIEEAIESLPLTNIQKSILKLRFLSLLREYRSRSINYSYSFNTLRIIISIGSLIVPALLSVQYTPGAGSAEGGGVSQMNVGMYWIVWTLSLLVTISNAVIALLKVDKKYYTLNTTYQHLLSEGWQYIELSGKYSGFYILSEPSTHQNQFIYFCNVLEKIRMKNVQDEFYKVDYNTHNGKPDQLVPPTPLKALPFEEKTELLINGGEDTLVGPSAGPTVRKQNTQSSSTEILSTGSGLYEPP</sequence>
<evidence type="ECO:0000313" key="3">
    <source>
        <dbReference type="EMBL" id="QHU18484.1"/>
    </source>
</evidence>
<protein>
    <submittedName>
        <fullName evidence="3">Uncharacterized protein</fullName>
    </submittedName>
</protein>
<feature type="compositionally biased region" description="Polar residues" evidence="1">
    <location>
        <begin position="243"/>
        <end position="259"/>
    </location>
</feature>
<dbReference type="InterPro" id="IPR025325">
    <property type="entry name" value="DUF4231"/>
</dbReference>
<dbReference type="Pfam" id="PF14015">
    <property type="entry name" value="DUF4231"/>
    <property type="match status" value="1"/>
</dbReference>
<keyword evidence="2" id="KW-0472">Membrane</keyword>
<evidence type="ECO:0000256" key="1">
    <source>
        <dbReference type="SAM" id="MobiDB-lite"/>
    </source>
</evidence>
<keyword evidence="2" id="KW-1133">Transmembrane helix</keyword>
<organism evidence="3">
    <name type="scientific">viral metagenome</name>
    <dbReference type="NCBI Taxonomy" id="1070528"/>
    <lineage>
        <taxon>unclassified sequences</taxon>
        <taxon>metagenomes</taxon>
        <taxon>organismal metagenomes</taxon>
    </lineage>
</organism>
<evidence type="ECO:0000256" key="2">
    <source>
        <dbReference type="SAM" id="Phobius"/>
    </source>
</evidence>
<feature type="region of interest" description="Disordered" evidence="1">
    <location>
        <begin position="229"/>
        <end position="265"/>
    </location>
</feature>
<dbReference type="AlphaFoldDB" id="A0A6C0KQ24"/>
<dbReference type="EMBL" id="MN740934">
    <property type="protein sequence ID" value="QHU18484.1"/>
    <property type="molecule type" value="Genomic_DNA"/>
</dbReference>
<reference evidence="3" key="1">
    <citation type="journal article" date="2020" name="Nature">
        <title>Giant virus diversity and host interactions through global metagenomics.</title>
        <authorList>
            <person name="Schulz F."/>
            <person name="Roux S."/>
            <person name="Paez-Espino D."/>
            <person name="Jungbluth S."/>
            <person name="Walsh D.A."/>
            <person name="Denef V.J."/>
            <person name="McMahon K.D."/>
            <person name="Konstantinidis K.T."/>
            <person name="Eloe-Fadrosh E.A."/>
            <person name="Kyrpides N.C."/>
            <person name="Woyke T."/>
        </authorList>
    </citation>
    <scope>NUCLEOTIDE SEQUENCE</scope>
    <source>
        <strain evidence="3">GVMAG-S-3300013006-138</strain>
    </source>
</reference>
<proteinExistence type="predicted"/>
<feature type="transmembrane region" description="Helical" evidence="2">
    <location>
        <begin position="107"/>
        <end position="127"/>
    </location>
</feature>
<accession>A0A6C0KQ24</accession>
<feature type="transmembrane region" description="Helical" evidence="2">
    <location>
        <begin position="67"/>
        <end position="87"/>
    </location>
</feature>
<keyword evidence="2" id="KW-0812">Transmembrane</keyword>